<feature type="transmembrane region" description="Helical" evidence="1">
    <location>
        <begin position="6"/>
        <end position="25"/>
    </location>
</feature>
<evidence type="ECO:0008006" key="4">
    <source>
        <dbReference type="Google" id="ProtNLM"/>
    </source>
</evidence>
<keyword evidence="1" id="KW-1133">Transmembrane helix</keyword>
<reference evidence="2 3" key="1">
    <citation type="journal article" date="2015" name="Genome Announc.">
        <title>Expanding the biotechnology potential of lactobacilli through comparative genomics of 213 strains and associated genera.</title>
        <authorList>
            <person name="Sun Z."/>
            <person name="Harris H.M."/>
            <person name="McCann A."/>
            <person name="Guo C."/>
            <person name="Argimon S."/>
            <person name="Zhang W."/>
            <person name="Yang X."/>
            <person name="Jeffery I.B."/>
            <person name="Cooney J.C."/>
            <person name="Kagawa T.F."/>
            <person name="Liu W."/>
            <person name="Song Y."/>
            <person name="Salvetti E."/>
            <person name="Wrobel A."/>
            <person name="Rasinkangas P."/>
            <person name="Parkhill J."/>
            <person name="Rea M.C."/>
            <person name="O'Sullivan O."/>
            <person name="Ritari J."/>
            <person name="Douillard F.P."/>
            <person name="Paul Ross R."/>
            <person name="Yang R."/>
            <person name="Briner A.E."/>
            <person name="Felis G.E."/>
            <person name="de Vos W.M."/>
            <person name="Barrangou R."/>
            <person name="Klaenhammer T.R."/>
            <person name="Caufield P.W."/>
            <person name="Cui Y."/>
            <person name="Zhang H."/>
            <person name="O'Toole P.W."/>
        </authorList>
    </citation>
    <scope>NUCLEOTIDE SEQUENCE [LARGE SCALE GENOMIC DNA]</scope>
    <source>
        <strain evidence="2 3">DSM 20003</strain>
    </source>
</reference>
<dbReference type="Pfam" id="PF12669">
    <property type="entry name" value="FeoB_associated"/>
    <property type="match status" value="1"/>
</dbReference>
<proteinExistence type="predicted"/>
<accession>A0A0R1H2A2</accession>
<sequence length="57" mass="6372">MIVMSILINLIIAAVIIAFAGWQIVKLAKRSKHGKCAACDYKCEAKKMMVEAEKRPH</sequence>
<keyword evidence="1" id="KW-0472">Membrane</keyword>
<comment type="caution">
    <text evidence="2">The sequence shown here is derived from an EMBL/GenBank/DDBJ whole genome shotgun (WGS) entry which is preliminary data.</text>
</comment>
<name>A0A0R1H2A2_9LACO</name>
<dbReference type="EMBL" id="AZDA01000005">
    <property type="protein sequence ID" value="KRK40710.1"/>
    <property type="molecule type" value="Genomic_DNA"/>
</dbReference>
<dbReference type="Proteomes" id="UP000051461">
    <property type="component" value="Unassembled WGS sequence"/>
</dbReference>
<evidence type="ECO:0000256" key="1">
    <source>
        <dbReference type="SAM" id="Phobius"/>
    </source>
</evidence>
<dbReference type="AlphaFoldDB" id="A0A0R1H2A2"/>
<gene>
    <name evidence="2" type="ORF">FC07_GL003002</name>
</gene>
<keyword evidence="1" id="KW-0812">Transmembrane</keyword>
<dbReference type="PATRIC" id="fig|1423726.3.peg.3116"/>
<evidence type="ECO:0000313" key="2">
    <source>
        <dbReference type="EMBL" id="KRK40710.1"/>
    </source>
</evidence>
<keyword evidence="3" id="KW-1185">Reference proteome</keyword>
<protein>
    <recommendedName>
        <fullName evidence="4">FeoB-associated Cys-rich membrane protein</fullName>
    </recommendedName>
</protein>
<dbReference type="STRING" id="1423726.FC07_GL003002"/>
<organism evidence="2 3">
    <name type="scientific">Loigolactobacillus bifermentans DSM 20003</name>
    <dbReference type="NCBI Taxonomy" id="1423726"/>
    <lineage>
        <taxon>Bacteria</taxon>
        <taxon>Bacillati</taxon>
        <taxon>Bacillota</taxon>
        <taxon>Bacilli</taxon>
        <taxon>Lactobacillales</taxon>
        <taxon>Lactobacillaceae</taxon>
        <taxon>Loigolactobacillus</taxon>
    </lineage>
</organism>
<evidence type="ECO:0000313" key="3">
    <source>
        <dbReference type="Proteomes" id="UP000051461"/>
    </source>
</evidence>